<dbReference type="Pfam" id="PF01594">
    <property type="entry name" value="AI-2E_transport"/>
    <property type="match status" value="1"/>
</dbReference>
<name>A0ABY5LD30_9SPHN</name>
<evidence type="ECO:0000256" key="2">
    <source>
        <dbReference type="ARBA" id="ARBA00009773"/>
    </source>
</evidence>
<keyword evidence="5 6" id="KW-0472">Membrane</keyword>
<feature type="transmembrane region" description="Helical" evidence="6">
    <location>
        <begin position="303"/>
        <end position="324"/>
    </location>
</feature>
<evidence type="ECO:0000313" key="8">
    <source>
        <dbReference type="Proteomes" id="UP001058533"/>
    </source>
</evidence>
<sequence>MGSSDQARVVRNTLIVLLLVGVAMLLTQLSFVFLLIFAAILLATLIRSAALPFLHMGLPDTPATLLGLAAIVALLWLAGGLFGAQLGEQFVIVGNQLPGAIARAQQWAAGIPFFRSMLSSTPDIQNVAGRVLTFAFGAVGAATNLVLVVIAAIYLALQPGLYAGGVAKLFPKNEGPRVAEALHASGLALRKYLLAQFVTMVAVGTLVGVGLTFVGVPSAAALGVIVGLANFVPLVGPFIGAVPGILLAFAQSPETGLAATAVYMVAQQLEGNLLTPLVQRFAVSIPPALLLFALAGLGSLFGVLGVIVSAPLAVVLYTLVTMLWTRDALGHDVKVPGIDRGA</sequence>
<feature type="transmembrane region" description="Helical" evidence="6">
    <location>
        <begin position="192"/>
        <end position="214"/>
    </location>
</feature>
<keyword evidence="4 6" id="KW-1133">Transmembrane helix</keyword>
<organism evidence="7 8">
    <name type="scientific">Sphingomonas qomolangmaensis</name>
    <dbReference type="NCBI Taxonomy" id="2918765"/>
    <lineage>
        <taxon>Bacteria</taxon>
        <taxon>Pseudomonadati</taxon>
        <taxon>Pseudomonadota</taxon>
        <taxon>Alphaproteobacteria</taxon>
        <taxon>Sphingomonadales</taxon>
        <taxon>Sphingomonadaceae</taxon>
        <taxon>Sphingomonas</taxon>
    </lineage>
</organism>
<dbReference type="PANTHER" id="PTHR21716:SF62">
    <property type="entry name" value="TRANSPORT PROTEIN YDBI-RELATED"/>
    <property type="match status" value="1"/>
</dbReference>
<proteinExistence type="inferred from homology"/>
<accession>A0ABY5LD30</accession>
<feature type="transmembrane region" description="Helical" evidence="6">
    <location>
        <begin position="221"/>
        <end position="239"/>
    </location>
</feature>
<feature type="transmembrane region" description="Helical" evidence="6">
    <location>
        <begin position="12"/>
        <end position="45"/>
    </location>
</feature>
<evidence type="ECO:0000256" key="6">
    <source>
        <dbReference type="SAM" id="Phobius"/>
    </source>
</evidence>
<evidence type="ECO:0000256" key="5">
    <source>
        <dbReference type="ARBA" id="ARBA00023136"/>
    </source>
</evidence>
<gene>
    <name evidence="7" type="ORF">NMP03_05245</name>
</gene>
<evidence type="ECO:0000256" key="4">
    <source>
        <dbReference type="ARBA" id="ARBA00022989"/>
    </source>
</evidence>
<comment type="similarity">
    <text evidence="2">Belongs to the autoinducer-2 exporter (AI-2E) (TC 2.A.86) family.</text>
</comment>
<dbReference type="EMBL" id="CP101740">
    <property type="protein sequence ID" value="UUL83624.1"/>
    <property type="molecule type" value="Genomic_DNA"/>
</dbReference>
<keyword evidence="3 6" id="KW-0812">Transmembrane</keyword>
<protein>
    <submittedName>
        <fullName evidence="7">AI-2E family transporter</fullName>
    </submittedName>
</protein>
<reference evidence="7" key="1">
    <citation type="submission" date="2022-07" db="EMBL/GenBank/DDBJ databases">
        <title>Sphingomonas sp. nov., a novel bacterium isolated from the north slope of the Mount Everest.</title>
        <authorList>
            <person name="Cui X."/>
            <person name="Liu Y."/>
        </authorList>
    </citation>
    <scope>NUCLEOTIDE SEQUENCE</scope>
    <source>
        <strain evidence="7">S5-59</strain>
    </source>
</reference>
<dbReference type="InterPro" id="IPR002549">
    <property type="entry name" value="AI-2E-like"/>
</dbReference>
<comment type="subcellular location">
    <subcellularLocation>
        <location evidence="1">Membrane</location>
        <topology evidence="1">Multi-pass membrane protein</topology>
    </subcellularLocation>
</comment>
<feature type="transmembrane region" description="Helical" evidence="6">
    <location>
        <begin position="65"/>
        <end position="84"/>
    </location>
</feature>
<evidence type="ECO:0000313" key="7">
    <source>
        <dbReference type="EMBL" id="UUL83624.1"/>
    </source>
</evidence>
<keyword evidence="8" id="KW-1185">Reference proteome</keyword>
<dbReference type="Proteomes" id="UP001058533">
    <property type="component" value="Chromosome"/>
</dbReference>
<evidence type="ECO:0000256" key="3">
    <source>
        <dbReference type="ARBA" id="ARBA00022692"/>
    </source>
</evidence>
<dbReference type="PANTHER" id="PTHR21716">
    <property type="entry name" value="TRANSMEMBRANE PROTEIN"/>
    <property type="match status" value="1"/>
</dbReference>
<feature type="transmembrane region" description="Helical" evidence="6">
    <location>
        <begin position="131"/>
        <end position="157"/>
    </location>
</feature>
<evidence type="ECO:0000256" key="1">
    <source>
        <dbReference type="ARBA" id="ARBA00004141"/>
    </source>
</evidence>
<dbReference type="RefSeq" id="WP_256507461.1">
    <property type="nucleotide sequence ID" value="NZ_CP101740.1"/>
</dbReference>